<dbReference type="Proteomes" id="UP000074561">
    <property type="component" value="Chromosome"/>
</dbReference>
<dbReference type="RefSeq" id="WP_061935385.1">
    <property type="nucleotide sequence ID" value="NZ_CP013234.1"/>
</dbReference>
<organism evidence="2 4">
    <name type="scientific">Collimonas pratensis</name>
    <dbReference type="NCBI Taxonomy" id="279113"/>
    <lineage>
        <taxon>Bacteria</taxon>
        <taxon>Pseudomonadati</taxon>
        <taxon>Pseudomonadota</taxon>
        <taxon>Betaproteobacteria</taxon>
        <taxon>Burkholderiales</taxon>
        <taxon>Oxalobacteraceae</taxon>
        <taxon>Collimonas</taxon>
    </lineage>
</organism>
<dbReference type="PANTHER" id="PTHR30390">
    <property type="entry name" value="SEDOHEPTULOSE 7-PHOSPHATE ISOMERASE / DNAA INITIATOR-ASSOCIATING FACTOR FOR REPLICATION INITIATION"/>
    <property type="match status" value="1"/>
</dbReference>
<dbReference type="PROSITE" id="PS51464">
    <property type="entry name" value="SIS"/>
    <property type="match status" value="1"/>
</dbReference>
<dbReference type="OrthoDB" id="9810929at2"/>
<dbReference type="GO" id="GO:1901135">
    <property type="term" value="P:carbohydrate derivative metabolic process"/>
    <property type="evidence" value="ECO:0007669"/>
    <property type="project" value="InterPro"/>
</dbReference>
<evidence type="ECO:0000313" key="3">
    <source>
        <dbReference type="EMBL" id="AMP12346.1"/>
    </source>
</evidence>
<dbReference type="GO" id="GO:0097367">
    <property type="term" value="F:carbohydrate derivative binding"/>
    <property type="evidence" value="ECO:0007669"/>
    <property type="project" value="InterPro"/>
</dbReference>
<sequence length="198" mass="21372">MKQHINASLVEAQQSLNALLANPAALDTIEQAGQLLIDVFQRKGRVYSCGNGGSMCDAMHFAEELTGRYRLDRAALGATAISDAGHLTCVGNDHGYEQVFSRYIEGHGRAGDCLLALSTSGTSKNIIRAAQAAQAQGMSVIILSGKRSEVLEALSSVYICTPGGKFADRVQELHIKVLHILIELVERHFFPENYADGQ</sequence>
<keyword evidence="5" id="KW-1185">Reference proteome</keyword>
<dbReference type="SUPFAM" id="SSF53697">
    <property type="entry name" value="SIS domain"/>
    <property type="match status" value="1"/>
</dbReference>
<name>A0A127PXH0_9BURK</name>
<dbReference type="InterPro" id="IPR035461">
    <property type="entry name" value="GmhA/DiaA"/>
</dbReference>
<dbReference type="AlphaFoldDB" id="A0A127PXH0"/>
<dbReference type="Pfam" id="PF13580">
    <property type="entry name" value="SIS_2"/>
    <property type="match status" value="1"/>
</dbReference>
<dbReference type="InterPro" id="IPR046348">
    <property type="entry name" value="SIS_dom_sf"/>
</dbReference>
<dbReference type="Gene3D" id="3.40.50.10490">
    <property type="entry name" value="Glucose-6-phosphate isomerase like protein, domain 1"/>
    <property type="match status" value="1"/>
</dbReference>
<dbReference type="InterPro" id="IPR050099">
    <property type="entry name" value="SIS_GmhA/DiaA_subfam"/>
</dbReference>
<proteinExistence type="predicted"/>
<evidence type="ECO:0000313" key="5">
    <source>
        <dbReference type="Proteomes" id="UP000074914"/>
    </source>
</evidence>
<dbReference type="Proteomes" id="UP000074914">
    <property type="component" value="Chromosome"/>
</dbReference>
<dbReference type="STRING" id="279113.CPter91_0039"/>
<dbReference type="EMBL" id="CP013234">
    <property type="protein sequence ID" value="AMP02439.1"/>
    <property type="molecule type" value="Genomic_DNA"/>
</dbReference>
<evidence type="ECO:0000259" key="1">
    <source>
        <dbReference type="PROSITE" id="PS51464"/>
    </source>
</evidence>
<dbReference type="InterPro" id="IPR001347">
    <property type="entry name" value="SIS_dom"/>
</dbReference>
<dbReference type="CDD" id="cd05006">
    <property type="entry name" value="SIS_GmhA"/>
    <property type="match status" value="1"/>
</dbReference>
<dbReference type="EMBL" id="CP013236">
    <property type="protein sequence ID" value="AMP12346.1"/>
    <property type="molecule type" value="Genomic_DNA"/>
</dbReference>
<gene>
    <name evidence="3" type="ORF">CPter291_0050</name>
    <name evidence="2" type="ORF">CPter91_0039</name>
</gene>
<protein>
    <submittedName>
        <fullName evidence="2">SIS domain protein</fullName>
    </submittedName>
</protein>
<feature type="domain" description="SIS" evidence="1">
    <location>
        <begin position="36"/>
        <end position="195"/>
    </location>
</feature>
<evidence type="ECO:0000313" key="2">
    <source>
        <dbReference type="EMBL" id="AMP02439.1"/>
    </source>
</evidence>
<evidence type="ECO:0000313" key="4">
    <source>
        <dbReference type="Proteomes" id="UP000074561"/>
    </source>
</evidence>
<dbReference type="PATRIC" id="fig|279113.10.peg.51"/>
<reference evidence="4 5" key="1">
    <citation type="submission" date="2015-11" db="EMBL/GenBank/DDBJ databases">
        <title>Exploring the genomic traits of fungus-feeding bacterial genus Collimonas.</title>
        <authorList>
            <person name="Song C."/>
            <person name="Schmidt R."/>
            <person name="de Jager V."/>
            <person name="Krzyzanowska D."/>
            <person name="Jongedijk E."/>
            <person name="Cankar K."/>
            <person name="Beekwilder J."/>
            <person name="van Veen A."/>
            <person name="de Boer W."/>
            <person name="van Veen J.A."/>
            <person name="Garbeva P."/>
        </authorList>
    </citation>
    <scope>NUCLEOTIDE SEQUENCE [LARGE SCALE GENOMIC DNA]</scope>
    <source>
        <strain evidence="3 5">Ter291</strain>
        <strain evidence="2 4">Ter91</strain>
    </source>
</reference>
<dbReference type="PANTHER" id="PTHR30390:SF7">
    <property type="entry name" value="PHOSPHOHEPTOSE ISOMERASE"/>
    <property type="match status" value="1"/>
</dbReference>
<accession>A0A127PXH0</accession>
<dbReference type="KEGG" id="cpra:CPter91_0039"/>